<evidence type="ECO:0000259" key="11">
    <source>
        <dbReference type="PROSITE" id="PS50885"/>
    </source>
</evidence>
<dbReference type="GO" id="GO:0004888">
    <property type="term" value="F:transmembrane signaling receptor activity"/>
    <property type="evidence" value="ECO:0007669"/>
    <property type="project" value="TreeGrafter"/>
</dbReference>
<dbReference type="Pfam" id="PF02743">
    <property type="entry name" value="dCache_1"/>
    <property type="match status" value="1"/>
</dbReference>
<dbReference type="CDD" id="cd18773">
    <property type="entry name" value="PDC1_HK_sensor"/>
    <property type="match status" value="1"/>
</dbReference>
<dbReference type="InterPro" id="IPR003660">
    <property type="entry name" value="HAMP_dom"/>
</dbReference>
<dbReference type="Gene3D" id="1.10.287.950">
    <property type="entry name" value="Methyl-accepting chemotaxis protein"/>
    <property type="match status" value="1"/>
</dbReference>
<dbReference type="SUPFAM" id="SSF58104">
    <property type="entry name" value="Methyl-accepting chemotaxis protein (MCP) signaling domain"/>
    <property type="match status" value="1"/>
</dbReference>
<dbReference type="Pfam" id="PF00015">
    <property type="entry name" value="MCPsignal"/>
    <property type="match status" value="1"/>
</dbReference>
<dbReference type="PANTHER" id="PTHR43531:SF11">
    <property type="entry name" value="METHYL-ACCEPTING CHEMOTAXIS PROTEIN 3"/>
    <property type="match status" value="1"/>
</dbReference>
<gene>
    <name evidence="12" type="ORF">SAMN04487771_10992</name>
</gene>
<dbReference type="EMBL" id="FOIL01000099">
    <property type="protein sequence ID" value="SET99468.1"/>
    <property type="molecule type" value="Genomic_DNA"/>
</dbReference>
<reference evidence="13" key="1">
    <citation type="submission" date="2016-10" db="EMBL/GenBank/DDBJ databases">
        <authorList>
            <person name="Varghese N."/>
            <person name="Submissions S."/>
        </authorList>
    </citation>
    <scope>NUCLEOTIDE SEQUENCE [LARGE SCALE GENOMIC DNA]</scope>
    <source>
        <strain evidence="13">KH1P1</strain>
    </source>
</reference>
<dbReference type="PROSITE" id="PS50111">
    <property type="entry name" value="CHEMOTAXIS_TRANSDUC_2"/>
    <property type="match status" value="1"/>
</dbReference>
<dbReference type="CDD" id="cd11386">
    <property type="entry name" value="MCP_signal"/>
    <property type="match status" value="1"/>
</dbReference>
<evidence type="ECO:0000256" key="2">
    <source>
        <dbReference type="ARBA" id="ARBA00022475"/>
    </source>
</evidence>
<dbReference type="CDD" id="cd12912">
    <property type="entry name" value="PDC2_MCP_like"/>
    <property type="match status" value="1"/>
</dbReference>
<keyword evidence="8" id="KW-0807">Transducer</keyword>
<dbReference type="GO" id="GO:0007165">
    <property type="term" value="P:signal transduction"/>
    <property type="evidence" value="ECO:0007669"/>
    <property type="project" value="UniProtKB-KW"/>
</dbReference>
<dbReference type="AlphaFoldDB" id="A0A1I0ISG4"/>
<evidence type="ECO:0000256" key="3">
    <source>
        <dbReference type="ARBA" id="ARBA00022500"/>
    </source>
</evidence>
<evidence type="ECO:0000256" key="7">
    <source>
        <dbReference type="ARBA" id="ARBA00029447"/>
    </source>
</evidence>
<dbReference type="RefSeq" id="WP_074650816.1">
    <property type="nucleotide sequence ID" value="NZ_FOIL01000099.1"/>
</dbReference>
<evidence type="ECO:0000256" key="1">
    <source>
        <dbReference type="ARBA" id="ARBA00004651"/>
    </source>
</evidence>
<evidence type="ECO:0000256" key="6">
    <source>
        <dbReference type="ARBA" id="ARBA00023136"/>
    </source>
</evidence>
<keyword evidence="3" id="KW-0145">Chemotaxis</keyword>
<evidence type="ECO:0000256" key="4">
    <source>
        <dbReference type="ARBA" id="ARBA00022692"/>
    </source>
</evidence>
<dbReference type="SUPFAM" id="SSF103190">
    <property type="entry name" value="Sensory domain-like"/>
    <property type="match status" value="1"/>
</dbReference>
<dbReference type="FunFam" id="1.10.287.950:FF:000001">
    <property type="entry name" value="Methyl-accepting chemotaxis sensory transducer"/>
    <property type="match status" value="1"/>
</dbReference>
<comment type="subcellular location">
    <subcellularLocation>
        <location evidence="1">Cell membrane</location>
        <topology evidence="1">Multi-pass membrane protein</topology>
    </subcellularLocation>
</comment>
<dbReference type="Gene3D" id="3.30.450.20">
    <property type="entry name" value="PAS domain"/>
    <property type="match status" value="1"/>
</dbReference>
<dbReference type="PANTHER" id="PTHR43531">
    <property type="entry name" value="PROTEIN ICFG"/>
    <property type="match status" value="1"/>
</dbReference>
<dbReference type="eggNOG" id="COG0840">
    <property type="taxonomic scope" value="Bacteria"/>
</dbReference>
<keyword evidence="6 9" id="KW-0472">Membrane</keyword>
<keyword evidence="5 9" id="KW-1133">Transmembrane helix</keyword>
<dbReference type="PROSITE" id="PS50885">
    <property type="entry name" value="HAMP"/>
    <property type="match status" value="1"/>
</dbReference>
<feature type="transmembrane region" description="Helical" evidence="9">
    <location>
        <begin position="315"/>
        <end position="338"/>
    </location>
</feature>
<dbReference type="InterPro" id="IPR004089">
    <property type="entry name" value="MCPsignal_dom"/>
</dbReference>
<dbReference type="InterPro" id="IPR051310">
    <property type="entry name" value="MCP_chemotaxis"/>
</dbReference>
<keyword evidence="4 9" id="KW-0812">Transmembrane</keyword>
<comment type="similarity">
    <text evidence="7">Belongs to the methyl-accepting chemotaxis (MCP) protein family.</text>
</comment>
<dbReference type="GO" id="GO:0005886">
    <property type="term" value="C:plasma membrane"/>
    <property type="evidence" value="ECO:0007669"/>
    <property type="project" value="UniProtKB-SubCell"/>
</dbReference>
<sequence>MGANKLGKNRSNSPNRRRPGRISIGFKILALSIVVALIPLIMSSVLSAYMSSKTGQKTAYEKIQDRTNSISAEVSEYINKGYAVVQGLAIGDDIVSQDPEKQHNILVKAKENNPYFILFYEQGMDGMQTARSSGELANRGDRWWFKQAVEQRQPFVSKSYFDINTGSAVTSIIYPVKDAAGSMIGVFASDLDLSKLQEIVDSYNSSGTYTILIDGEGSVIAHPKKEYVEQLYNYKKGTRTNKDTKAEEPIEETDGFKAMIAELLAGGNGTKEFKDDDGKDAIYSYKPIQIPGQSANWGAITVQLKEDAFADVNTMIRFFVIFTIVMGIAAALLAVVIARRITNPLKKLAASAQEIADGNLKVKIDVETNDETGDVASAMQETASMLSSYIDYINEITEVLDKISAGDLTFDLKYDYAGNFAAIKDALFNIRSTMTDTMSHIRQVAEDVNGNASTLSSGAQSLAQGTTEQASSIEELSATIADISNQVKITAEHAEDAEKLSDDARTEIQKGNEHMREMVQAMQDISESSKEIGKIIKTIDDIAFQTNILALNAAVEAARAGSAGKGFAVVADEVGNLAKKSAEAASNTTNLIEKAVQAVENGITIADETAKSLDSIVEGSDKTAKLVQEIAEASGRQADSIAQVTIGIDQVSSVVQTNSATAEESAATSQDLSEKASTLNDLVGKFRLDSRM</sequence>
<dbReference type="Pfam" id="PF00672">
    <property type="entry name" value="HAMP"/>
    <property type="match status" value="1"/>
</dbReference>
<dbReference type="SMART" id="SM00283">
    <property type="entry name" value="MA"/>
    <property type="match status" value="1"/>
</dbReference>
<organism evidence="12 13">
    <name type="scientific">[Clostridium] aminophilum</name>
    <dbReference type="NCBI Taxonomy" id="1526"/>
    <lineage>
        <taxon>Bacteria</taxon>
        <taxon>Bacillati</taxon>
        <taxon>Bacillota</taxon>
        <taxon>Clostridia</taxon>
        <taxon>Lachnospirales</taxon>
        <taxon>Lachnospiraceae</taxon>
    </lineage>
</organism>
<dbReference type="Proteomes" id="UP000199820">
    <property type="component" value="Unassembled WGS sequence"/>
</dbReference>
<evidence type="ECO:0000256" key="8">
    <source>
        <dbReference type="PROSITE-ProRule" id="PRU00284"/>
    </source>
</evidence>
<dbReference type="OrthoDB" id="9814363at2"/>
<dbReference type="InterPro" id="IPR029151">
    <property type="entry name" value="Sensor-like_sf"/>
</dbReference>
<evidence type="ECO:0000313" key="12">
    <source>
        <dbReference type="EMBL" id="SET99468.1"/>
    </source>
</evidence>
<keyword evidence="2" id="KW-1003">Cell membrane</keyword>
<evidence type="ECO:0000256" key="5">
    <source>
        <dbReference type="ARBA" id="ARBA00022989"/>
    </source>
</evidence>
<dbReference type="GO" id="GO:0006935">
    <property type="term" value="P:chemotaxis"/>
    <property type="evidence" value="ECO:0007669"/>
    <property type="project" value="UniProtKB-KW"/>
</dbReference>
<proteinExistence type="inferred from homology"/>
<accession>A0A1I0ISG4</accession>
<dbReference type="InterPro" id="IPR033479">
    <property type="entry name" value="dCache_1"/>
</dbReference>
<name>A0A1I0ISG4_9FIRM</name>
<feature type="transmembrane region" description="Helical" evidence="9">
    <location>
        <begin position="26"/>
        <end position="50"/>
    </location>
</feature>
<protein>
    <submittedName>
        <fullName evidence="12">Methyl-accepting chemotaxis protein</fullName>
    </submittedName>
</protein>
<dbReference type="CDD" id="cd06225">
    <property type="entry name" value="HAMP"/>
    <property type="match status" value="1"/>
</dbReference>
<evidence type="ECO:0000256" key="9">
    <source>
        <dbReference type="SAM" id="Phobius"/>
    </source>
</evidence>
<dbReference type="STRING" id="1526.SAMN02910262_01007"/>
<dbReference type="Gene3D" id="6.10.340.10">
    <property type="match status" value="1"/>
</dbReference>
<feature type="domain" description="Methyl-accepting transducer" evidence="10">
    <location>
        <begin position="444"/>
        <end position="673"/>
    </location>
</feature>
<feature type="domain" description="HAMP" evidence="11">
    <location>
        <begin position="339"/>
        <end position="391"/>
    </location>
</feature>
<evidence type="ECO:0000313" key="13">
    <source>
        <dbReference type="Proteomes" id="UP000199820"/>
    </source>
</evidence>
<evidence type="ECO:0000259" key="10">
    <source>
        <dbReference type="PROSITE" id="PS50111"/>
    </source>
</evidence>
<dbReference type="SMART" id="SM00304">
    <property type="entry name" value="HAMP"/>
    <property type="match status" value="1"/>
</dbReference>
<keyword evidence="13" id="KW-1185">Reference proteome</keyword>